<evidence type="ECO:0000256" key="5">
    <source>
        <dbReference type="ARBA" id="ARBA00022833"/>
    </source>
</evidence>
<evidence type="ECO:0000256" key="1">
    <source>
        <dbReference type="ARBA" id="ARBA00022574"/>
    </source>
</evidence>
<dbReference type="Proteomes" id="UP001158576">
    <property type="component" value="Chromosome 2"/>
</dbReference>
<dbReference type="CDD" id="cd00200">
    <property type="entry name" value="WD40"/>
    <property type="match status" value="1"/>
</dbReference>
<dbReference type="PROSITE" id="PS50082">
    <property type="entry name" value="WD_REPEATS_2"/>
    <property type="match status" value="4"/>
</dbReference>
<evidence type="ECO:0000256" key="4">
    <source>
        <dbReference type="ARBA" id="ARBA00022771"/>
    </source>
</evidence>
<feature type="repeat" description="WD" evidence="7">
    <location>
        <begin position="560"/>
        <end position="590"/>
    </location>
</feature>
<keyword evidence="11" id="KW-1185">Reference proteome</keyword>
<dbReference type="EMBL" id="OU015567">
    <property type="protein sequence ID" value="CAG5113229.1"/>
    <property type="molecule type" value="Genomic_DNA"/>
</dbReference>
<keyword evidence="8" id="KW-0175">Coiled coil</keyword>
<keyword evidence="1 7" id="KW-0853">WD repeat</keyword>
<evidence type="ECO:0000313" key="11">
    <source>
        <dbReference type="Proteomes" id="UP001158576"/>
    </source>
</evidence>
<accession>A0ABN7T6X4</accession>
<evidence type="ECO:0000256" key="2">
    <source>
        <dbReference type="ARBA" id="ARBA00022723"/>
    </source>
</evidence>
<sequence>MSNRTSLASITSLRSNLGSPVNKTSIKSSRTIASERYSDLVDDEDEDYWFVEPPPDFLKCKLCEGVFRTPVVLTCGHTVCRACTHQTGGCSQCGAEMRMVVENLSLAEQIGQLDIYCDFGISEEGTQDPDGCPEVLKLSERKRHREECVYAPANCPNSPNCTGLRKHQLAKHLEECTIRRCSFNKSGCPKIGEKDTIEEHENGCIFALMGDSLSQAIDNKIKERDDKVIIPSIKRLDDRISQLSLDLQQNTSSSNLVTRFESELRDLRSEVSLLSNQLNDLTAKFNAGILATHEPQGKIFKVKGTFVGHQGQVWCLAMTGDVLFSGGGDADIKCWDTTQTFRCQKTLEGHTKPILAMVVQNQQLYSTGLDQSILLWNVTKLSFVHRIDKAHDKAVCSIAATSKYLFTGSLNSVKVWKIQDLPIANDSKAPIEYLQELKDVSNYVRSLAVSDKKLYGGSTKLITIWDIDSFKLLKQVTMQGEVYSLHITKEYIFAGTDEKIVHVWNNDEDMEVLCRLRGHAGTIHSIRSLRIGESERVFSASADRSLRVWSMENKLCAQILDRHQGNVTSLAVSRGRVFSGSVDQTVKVWV</sequence>
<keyword evidence="4 6" id="KW-0863">Zinc-finger</keyword>
<feature type="domain" description="RING-type" evidence="9">
    <location>
        <begin position="60"/>
        <end position="93"/>
    </location>
</feature>
<dbReference type="PANTHER" id="PTHR19848:SF6">
    <property type="entry name" value="E3 UBIQUITIN-PROTEIN LIGASE TRAF7"/>
    <property type="match status" value="1"/>
</dbReference>
<gene>
    <name evidence="10" type="ORF">OKIOD_LOCUS16119</name>
</gene>
<dbReference type="PROSITE" id="PS00678">
    <property type="entry name" value="WD_REPEATS_1"/>
    <property type="match status" value="1"/>
</dbReference>
<proteinExistence type="predicted"/>
<dbReference type="Gene3D" id="3.30.40.10">
    <property type="entry name" value="Zinc/RING finger domain, C3HC4 (zinc finger)"/>
    <property type="match status" value="2"/>
</dbReference>
<dbReference type="InterPro" id="IPR001680">
    <property type="entry name" value="WD40_rpt"/>
</dbReference>
<dbReference type="PROSITE" id="PS50089">
    <property type="entry name" value="ZF_RING_2"/>
    <property type="match status" value="1"/>
</dbReference>
<dbReference type="SMART" id="SM00320">
    <property type="entry name" value="WD40"/>
    <property type="match status" value="7"/>
</dbReference>
<dbReference type="InterPro" id="IPR001841">
    <property type="entry name" value="Znf_RING"/>
</dbReference>
<keyword evidence="2" id="KW-0479">Metal-binding</keyword>
<evidence type="ECO:0000256" key="8">
    <source>
        <dbReference type="SAM" id="Coils"/>
    </source>
</evidence>
<dbReference type="SUPFAM" id="SSF49599">
    <property type="entry name" value="TRAF domain-like"/>
    <property type="match status" value="1"/>
</dbReference>
<evidence type="ECO:0000313" key="10">
    <source>
        <dbReference type="EMBL" id="CAG5113229.1"/>
    </source>
</evidence>
<dbReference type="PANTHER" id="PTHR19848">
    <property type="entry name" value="WD40 REPEAT PROTEIN"/>
    <property type="match status" value="1"/>
</dbReference>
<feature type="repeat" description="WD" evidence="7">
    <location>
        <begin position="347"/>
        <end position="386"/>
    </location>
</feature>
<evidence type="ECO:0000256" key="6">
    <source>
        <dbReference type="PROSITE-ProRule" id="PRU00175"/>
    </source>
</evidence>
<feature type="repeat" description="WD" evidence="7">
    <location>
        <begin position="306"/>
        <end position="336"/>
    </location>
</feature>
<keyword evidence="5" id="KW-0862">Zinc</keyword>
<dbReference type="InterPro" id="IPR019775">
    <property type="entry name" value="WD40_repeat_CS"/>
</dbReference>
<name>A0ABN7T6X4_OIKDI</name>
<dbReference type="Gene3D" id="2.130.10.10">
    <property type="entry name" value="YVTN repeat-like/Quinoprotein amine dehydrogenase"/>
    <property type="match status" value="2"/>
</dbReference>
<dbReference type="Pfam" id="PF00400">
    <property type="entry name" value="WD40"/>
    <property type="match status" value="5"/>
</dbReference>
<dbReference type="InterPro" id="IPR036322">
    <property type="entry name" value="WD40_repeat_dom_sf"/>
</dbReference>
<keyword evidence="3" id="KW-0677">Repeat</keyword>
<evidence type="ECO:0000259" key="9">
    <source>
        <dbReference type="PROSITE" id="PS50089"/>
    </source>
</evidence>
<protein>
    <submittedName>
        <fullName evidence="10">Oidioi.mRNA.OKI2018_I69.chr2.g7354.t1.cds</fullName>
    </submittedName>
</protein>
<evidence type="ECO:0000256" key="3">
    <source>
        <dbReference type="ARBA" id="ARBA00022737"/>
    </source>
</evidence>
<dbReference type="SUPFAM" id="SSF57850">
    <property type="entry name" value="RING/U-box"/>
    <property type="match status" value="1"/>
</dbReference>
<evidence type="ECO:0000256" key="7">
    <source>
        <dbReference type="PROSITE-ProRule" id="PRU00221"/>
    </source>
</evidence>
<feature type="repeat" description="WD" evidence="7">
    <location>
        <begin position="516"/>
        <end position="553"/>
    </location>
</feature>
<dbReference type="InterPro" id="IPR013083">
    <property type="entry name" value="Znf_RING/FYVE/PHD"/>
</dbReference>
<dbReference type="PROSITE" id="PS50294">
    <property type="entry name" value="WD_REPEATS_REGION"/>
    <property type="match status" value="1"/>
</dbReference>
<dbReference type="SUPFAM" id="SSF50978">
    <property type="entry name" value="WD40 repeat-like"/>
    <property type="match status" value="1"/>
</dbReference>
<dbReference type="SMART" id="SM00184">
    <property type="entry name" value="RING"/>
    <property type="match status" value="1"/>
</dbReference>
<feature type="coiled-coil region" evidence="8">
    <location>
        <begin position="257"/>
        <end position="284"/>
    </location>
</feature>
<organism evidence="10 11">
    <name type="scientific">Oikopleura dioica</name>
    <name type="common">Tunicate</name>
    <dbReference type="NCBI Taxonomy" id="34765"/>
    <lineage>
        <taxon>Eukaryota</taxon>
        <taxon>Metazoa</taxon>
        <taxon>Chordata</taxon>
        <taxon>Tunicata</taxon>
        <taxon>Appendicularia</taxon>
        <taxon>Copelata</taxon>
        <taxon>Oikopleuridae</taxon>
        <taxon>Oikopleura</taxon>
    </lineage>
</organism>
<dbReference type="InterPro" id="IPR015943">
    <property type="entry name" value="WD40/YVTN_repeat-like_dom_sf"/>
</dbReference>
<reference evidence="10 11" key="1">
    <citation type="submission" date="2021-04" db="EMBL/GenBank/DDBJ databases">
        <authorList>
            <person name="Bliznina A."/>
        </authorList>
    </citation>
    <scope>NUCLEOTIDE SEQUENCE [LARGE SCALE GENOMIC DNA]</scope>
</reference>